<sequence>MYRQGYNRSTMKSRRHTVRECKLSAYINTTTTVLMLVPFTFRDEIVHIFRHGFVPFATPSTKARLPTTTTLFINLVRMILQIERFDALARLFQHIRIEREEREVLST</sequence>
<dbReference type="Proteomes" id="UP000075881">
    <property type="component" value="Unassembled WGS sequence"/>
</dbReference>
<protein>
    <submittedName>
        <fullName evidence="2">Uncharacterized protein</fullName>
    </submittedName>
</protein>
<dbReference type="AlphaFoldDB" id="A0A182KI22"/>
<reference evidence="2" key="2">
    <citation type="submission" date="2020-05" db="UniProtKB">
        <authorList>
            <consortium name="EnsemblMetazoa"/>
        </authorList>
    </citation>
    <scope>IDENTIFICATION</scope>
    <source>
        <strain evidence="2">ACHKN1017</strain>
    </source>
</reference>
<proteinExistence type="predicted"/>
<feature type="transmembrane region" description="Helical" evidence="1">
    <location>
        <begin position="21"/>
        <end position="41"/>
    </location>
</feature>
<keyword evidence="1" id="KW-1133">Transmembrane helix</keyword>
<evidence type="ECO:0000256" key="1">
    <source>
        <dbReference type="SAM" id="Phobius"/>
    </source>
</evidence>
<keyword evidence="1" id="KW-0812">Transmembrane</keyword>
<keyword evidence="1" id="KW-0472">Membrane</keyword>
<evidence type="ECO:0000313" key="2">
    <source>
        <dbReference type="EnsemblMetazoa" id="ACHR014122-PA"/>
    </source>
</evidence>
<name>A0A182KI22_9DIPT</name>
<organism evidence="2 3">
    <name type="scientific">Anopheles christyi</name>
    <dbReference type="NCBI Taxonomy" id="43041"/>
    <lineage>
        <taxon>Eukaryota</taxon>
        <taxon>Metazoa</taxon>
        <taxon>Ecdysozoa</taxon>
        <taxon>Arthropoda</taxon>
        <taxon>Hexapoda</taxon>
        <taxon>Insecta</taxon>
        <taxon>Pterygota</taxon>
        <taxon>Neoptera</taxon>
        <taxon>Endopterygota</taxon>
        <taxon>Diptera</taxon>
        <taxon>Nematocera</taxon>
        <taxon>Culicoidea</taxon>
        <taxon>Culicidae</taxon>
        <taxon>Anophelinae</taxon>
        <taxon>Anopheles</taxon>
    </lineage>
</organism>
<dbReference type="VEuPathDB" id="VectorBase:ACHR014122"/>
<reference evidence="3" key="1">
    <citation type="submission" date="2013-03" db="EMBL/GenBank/DDBJ databases">
        <title>The Genome Sequence of Anopheles christyi ACHKN1017.</title>
        <authorList>
            <consortium name="The Broad Institute Genomics Platform"/>
            <person name="Neafsey D.E."/>
            <person name="Besansky N."/>
            <person name="Walker B."/>
            <person name="Young S.K."/>
            <person name="Zeng Q."/>
            <person name="Gargeya S."/>
            <person name="Fitzgerald M."/>
            <person name="Haas B."/>
            <person name="Abouelleil A."/>
            <person name="Allen A.W."/>
            <person name="Alvarado L."/>
            <person name="Arachchi H.M."/>
            <person name="Berlin A.M."/>
            <person name="Chapman S.B."/>
            <person name="Gainer-Dewar J."/>
            <person name="Goldberg J."/>
            <person name="Griggs A."/>
            <person name="Gujja S."/>
            <person name="Hansen M."/>
            <person name="Howarth C."/>
            <person name="Imamovic A."/>
            <person name="Ireland A."/>
            <person name="Larimer J."/>
            <person name="McCowan C."/>
            <person name="Murphy C."/>
            <person name="Pearson M."/>
            <person name="Poon T.W."/>
            <person name="Priest M."/>
            <person name="Roberts A."/>
            <person name="Saif S."/>
            <person name="Shea T."/>
            <person name="Sisk P."/>
            <person name="Sykes S."/>
            <person name="Wortman J."/>
            <person name="Nusbaum C."/>
            <person name="Birren B."/>
        </authorList>
    </citation>
    <scope>NUCLEOTIDE SEQUENCE [LARGE SCALE GENOMIC DNA]</scope>
    <source>
        <strain evidence="3">ACHKN1017</strain>
    </source>
</reference>
<keyword evidence="3" id="KW-1185">Reference proteome</keyword>
<dbReference type="EnsemblMetazoa" id="ACHR014122-RA">
    <property type="protein sequence ID" value="ACHR014122-PA"/>
    <property type="gene ID" value="ACHR014122"/>
</dbReference>
<accession>A0A182KI22</accession>
<evidence type="ECO:0000313" key="3">
    <source>
        <dbReference type="Proteomes" id="UP000075881"/>
    </source>
</evidence>